<reference evidence="2" key="1">
    <citation type="submission" date="2023-05" db="EMBL/GenBank/DDBJ databases">
        <title>Nepenthes gracilis genome sequencing.</title>
        <authorList>
            <person name="Fukushima K."/>
        </authorList>
    </citation>
    <scope>NUCLEOTIDE SEQUENCE</scope>
    <source>
        <strain evidence="2">SING2019-196</strain>
    </source>
</reference>
<sequence>MVASSFSSPAIFSLNSNDRGRSFPAKCPKQAPIRPNHRGTSKQWIEGNKFRVMNDVSAAADPSQAQVNWQIVVGALAGVTPFAVAGIEFGKRILSLGLA</sequence>
<dbReference type="PANTHER" id="PTHR36809">
    <property type="entry name" value="TRANSMEMBRANE PROTEIN"/>
    <property type="match status" value="1"/>
</dbReference>
<dbReference type="EMBL" id="BSYO01000014">
    <property type="protein sequence ID" value="GMH14445.1"/>
    <property type="molecule type" value="Genomic_DNA"/>
</dbReference>
<name>A0AAD3XSD1_NEPGR</name>
<keyword evidence="3" id="KW-1185">Reference proteome</keyword>
<organism evidence="2 3">
    <name type="scientific">Nepenthes gracilis</name>
    <name type="common">Slender pitcher plant</name>
    <dbReference type="NCBI Taxonomy" id="150966"/>
    <lineage>
        <taxon>Eukaryota</taxon>
        <taxon>Viridiplantae</taxon>
        <taxon>Streptophyta</taxon>
        <taxon>Embryophyta</taxon>
        <taxon>Tracheophyta</taxon>
        <taxon>Spermatophyta</taxon>
        <taxon>Magnoliopsida</taxon>
        <taxon>eudicotyledons</taxon>
        <taxon>Gunneridae</taxon>
        <taxon>Pentapetalae</taxon>
        <taxon>Caryophyllales</taxon>
        <taxon>Nepenthaceae</taxon>
        <taxon>Nepenthes</taxon>
    </lineage>
</organism>
<comment type="caution">
    <text evidence="2">The sequence shown here is derived from an EMBL/GenBank/DDBJ whole genome shotgun (WGS) entry which is preliminary data.</text>
</comment>
<feature type="compositionally biased region" description="Polar residues" evidence="1">
    <location>
        <begin position="1"/>
        <end position="17"/>
    </location>
</feature>
<dbReference type="PANTHER" id="PTHR36809:SF1">
    <property type="entry name" value="TRANSMEMBRANE PROTEIN"/>
    <property type="match status" value="1"/>
</dbReference>
<dbReference type="AlphaFoldDB" id="A0AAD3XSD1"/>
<evidence type="ECO:0000313" key="2">
    <source>
        <dbReference type="EMBL" id="GMH14445.1"/>
    </source>
</evidence>
<protein>
    <submittedName>
        <fullName evidence="2">Uncharacterized protein</fullName>
    </submittedName>
</protein>
<evidence type="ECO:0000313" key="3">
    <source>
        <dbReference type="Proteomes" id="UP001279734"/>
    </source>
</evidence>
<dbReference type="Proteomes" id="UP001279734">
    <property type="component" value="Unassembled WGS sequence"/>
</dbReference>
<gene>
    <name evidence="2" type="ORF">Nepgr_016286</name>
</gene>
<proteinExistence type="predicted"/>
<feature type="region of interest" description="Disordered" evidence="1">
    <location>
        <begin position="1"/>
        <end position="41"/>
    </location>
</feature>
<evidence type="ECO:0000256" key="1">
    <source>
        <dbReference type="SAM" id="MobiDB-lite"/>
    </source>
</evidence>
<accession>A0AAD3XSD1</accession>